<dbReference type="InterPro" id="IPR003594">
    <property type="entry name" value="HATPase_dom"/>
</dbReference>
<keyword evidence="4" id="KW-0812">Transmembrane</keyword>
<keyword evidence="4" id="KW-0472">Membrane</keyword>
<keyword evidence="8" id="KW-1185">Reference proteome</keyword>
<dbReference type="Gene3D" id="3.30.565.10">
    <property type="entry name" value="Histidine kinase-like ATPase, C-terminal domain"/>
    <property type="match status" value="1"/>
</dbReference>
<dbReference type="InterPro" id="IPR011712">
    <property type="entry name" value="Sig_transdc_His_kin_sub3_dim/P"/>
</dbReference>
<feature type="transmembrane region" description="Helical" evidence="4">
    <location>
        <begin position="145"/>
        <end position="166"/>
    </location>
</feature>
<dbReference type="CDD" id="cd16917">
    <property type="entry name" value="HATPase_UhpB-NarQ-NarX-like"/>
    <property type="match status" value="1"/>
</dbReference>
<dbReference type="AlphaFoldDB" id="A0A5N0T4T7"/>
<dbReference type="InterPro" id="IPR036890">
    <property type="entry name" value="HATPase_C_sf"/>
</dbReference>
<reference evidence="7 8" key="1">
    <citation type="submission" date="2019-09" db="EMBL/GenBank/DDBJ databases">
        <title>Wenzhouxiangella sp. Genome sequencing and assembly.</title>
        <authorList>
            <person name="Zhang R."/>
        </authorList>
    </citation>
    <scope>NUCLEOTIDE SEQUENCE [LARGE SCALE GENOMIC DNA]</scope>
    <source>
        <strain evidence="7 8">W260</strain>
    </source>
</reference>
<feature type="transmembrane region" description="Helical" evidence="4">
    <location>
        <begin position="72"/>
        <end position="91"/>
    </location>
</feature>
<feature type="transmembrane region" description="Helical" evidence="4">
    <location>
        <begin position="120"/>
        <end position="139"/>
    </location>
</feature>
<dbReference type="GO" id="GO:0000155">
    <property type="term" value="F:phosphorelay sensor kinase activity"/>
    <property type="evidence" value="ECO:0007669"/>
    <property type="project" value="InterPro"/>
</dbReference>
<evidence type="ECO:0000313" key="7">
    <source>
        <dbReference type="EMBL" id="KAA9129872.1"/>
    </source>
</evidence>
<sequence length="384" mass="42490">MSFFKREHRPIELLRYAGLFIWFCAGMPLLMPGLLYEDPLPLSHYLAWWAMYLVFGGVYWRYLRQLPARPALPMRLACLVTLTALAFGASWISVTSIGGVMLLVVAGLLPWLLAPVPAAIWLVGQNVVLAWVLALMPQLPFADAAINAAVFLAVSLFIFIGSVASVRQGQSRDELRKVNHELMATQALLAQNTRIAERVRISRELHDLVGHHLTALTLNLEVVTHLVEGKALEHVQQAHSLAKLLLADVREVVSDMRQSDQVDLADALRTLVEGVPKPRIHLDLPSSTVQVDPQRAQVLLRCVQEIITNSVRHARARNLWIRLSTSSDGLAMSARDDGRGTSRLERGNGLKGMSERLLALGGKLEIESARGAGFTLHAWLPMEG</sequence>
<dbReference type="SUPFAM" id="SSF55874">
    <property type="entry name" value="ATPase domain of HSP90 chaperone/DNA topoisomerase II/histidine kinase"/>
    <property type="match status" value="1"/>
</dbReference>
<dbReference type="PANTHER" id="PTHR24421">
    <property type="entry name" value="NITRATE/NITRITE SENSOR PROTEIN NARX-RELATED"/>
    <property type="match status" value="1"/>
</dbReference>
<feature type="domain" description="Histidine kinase/HSP90-like ATPase" evidence="5">
    <location>
        <begin position="299"/>
        <end position="383"/>
    </location>
</feature>
<feature type="transmembrane region" description="Helical" evidence="4">
    <location>
        <begin position="12"/>
        <end position="36"/>
    </location>
</feature>
<keyword evidence="3" id="KW-0902">Two-component regulatory system</keyword>
<evidence type="ECO:0000256" key="3">
    <source>
        <dbReference type="ARBA" id="ARBA00023012"/>
    </source>
</evidence>
<protein>
    <submittedName>
        <fullName evidence="7">Sensor histidine kinase</fullName>
    </submittedName>
</protein>
<name>A0A5N0T4T7_9GAMM</name>
<dbReference type="EMBL" id="VYXP01000010">
    <property type="protein sequence ID" value="KAA9129872.1"/>
    <property type="molecule type" value="Genomic_DNA"/>
</dbReference>
<dbReference type="Pfam" id="PF02518">
    <property type="entry name" value="HATPase_c"/>
    <property type="match status" value="1"/>
</dbReference>
<proteinExistence type="predicted"/>
<comment type="caution">
    <text evidence="7">The sequence shown here is derived from an EMBL/GenBank/DDBJ whole genome shotgun (WGS) entry which is preliminary data.</text>
</comment>
<evidence type="ECO:0000256" key="2">
    <source>
        <dbReference type="ARBA" id="ARBA00022777"/>
    </source>
</evidence>
<accession>A0A5N0T4T7</accession>
<dbReference type="InterPro" id="IPR050482">
    <property type="entry name" value="Sensor_HK_TwoCompSys"/>
</dbReference>
<evidence type="ECO:0000256" key="4">
    <source>
        <dbReference type="SAM" id="Phobius"/>
    </source>
</evidence>
<keyword evidence="2 7" id="KW-0418">Kinase</keyword>
<dbReference type="Pfam" id="PF07730">
    <property type="entry name" value="HisKA_3"/>
    <property type="match status" value="1"/>
</dbReference>
<keyword evidence="4" id="KW-1133">Transmembrane helix</keyword>
<keyword evidence="1" id="KW-0808">Transferase</keyword>
<dbReference type="Gene3D" id="1.20.5.1930">
    <property type="match status" value="1"/>
</dbReference>
<gene>
    <name evidence="7" type="ORF">F3N42_13905</name>
</gene>
<dbReference type="PANTHER" id="PTHR24421:SF59">
    <property type="entry name" value="OXYGEN SENSOR HISTIDINE KINASE NREB"/>
    <property type="match status" value="1"/>
</dbReference>
<feature type="transmembrane region" description="Helical" evidence="4">
    <location>
        <begin position="42"/>
        <end position="60"/>
    </location>
</feature>
<evidence type="ECO:0000313" key="8">
    <source>
        <dbReference type="Proteomes" id="UP000325372"/>
    </source>
</evidence>
<evidence type="ECO:0000256" key="1">
    <source>
        <dbReference type="ARBA" id="ARBA00022679"/>
    </source>
</evidence>
<evidence type="ECO:0000259" key="5">
    <source>
        <dbReference type="Pfam" id="PF02518"/>
    </source>
</evidence>
<evidence type="ECO:0000259" key="6">
    <source>
        <dbReference type="Pfam" id="PF07730"/>
    </source>
</evidence>
<dbReference type="GO" id="GO:0016020">
    <property type="term" value="C:membrane"/>
    <property type="evidence" value="ECO:0007669"/>
    <property type="project" value="InterPro"/>
</dbReference>
<dbReference type="Proteomes" id="UP000325372">
    <property type="component" value="Unassembled WGS sequence"/>
</dbReference>
<organism evidence="7 8">
    <name type="scientific">Marinihelvus fidelis</name>
    <dbReference type="NCBI Taxonomy" id="2613842"/>
    <lineage>
        <taxon>Bacteria</taxon>
        <taxon>Pseudomonadati</taxon>
        <taxon>Pseudomonadota</taxon>
        <taxon>Gammaproteobacteria</taxon>
        <taxon>Chromatiales</taxon>
        <taxon>Wenzhouxiangellaceae</taxon>
        <taxon>Marinihelvus</taxon>
    </lineage>
</organism>
<dbReference type="GO" id="GO:0046983">
    <property type="term" value="F:protein dimerization activity"/>
    <property type="evidence" value="ECO:0007669"/>
    <property type="project" value="InterPro"/>
</dbReference>
<feature type="domain" description="Signal transduction histidine kinase subgroup 3 dimerisation and phosphoacceptor" evidence="6">
    <location>
        <begin position="197"/>
        <end position="260"/>
    </location>
</feature>